<sequence>MANNSSVQQLKRLERDLWLRTYLMGILEFDGETKAPPKGAPARAEAMGALAGEYHEALTSASAQELIAQLEEAAAAGELDEQTATELRVLAREQREAVAIPTEEAAAWSKLTSEANAVWHKAKLANDWESFAPYIDRILAALKRQAACIDSTRDPYDVWLDQYERGMDSAAYDRFFDQVKATVVPLVHEIGKRPQPEAPFLTARVPESVQLDIARKLMGIVGLDPEASVLDCVEHPFTNGMAPGDVRITTHIYENNLLSNVFSVIHEAGHAIYEQNIDPAYAYTCLGTGSTMGIHESQSRFFENIVGRSRAFMGPLLAVLRKHVPEAYGNVSEDQLYRAANIALPQLIRTEADELTYPLHIMVRYDIERMLFAGEATARDIPELWAQFTRTYLGLDVPNDTDGCLQDTHWSGGSFGYFPSYALGSAYGAQMVPAMAADGVDVDAACAAGDLAPVRTWLRDKIWRWGAGKDAPELILNACGAPFDATFYCDYLQKKFSELYGL</sequence>
<dbReference type="GO" id="GO:0004181">
    <property type="term" value="F:metallocarboxypeptidase activity"/>
    <property type="evidence" value="ECO:0007669"/>
    <property type="project" value="UniProtKB-UniRule"/>
</dbReference>
<dbReference type="PIRSF" id="PIRSF006615">
    <property type="entry name" value="Zn_crbxpep_Taq"/>
    <property type="match status" value="1"/>
</dbReference>
<dbReference type="EMBL" id="NFHO01000011">
    <property type="protein sequence ID" value="OUN41751.1"/>
    <property type="molecule type" value="Genomic_DNA"/>
</dbReference>
<name>A0A1Y3TZ71_9ACTN</name>
<evidence type="ECO:0000256" key="3">
    <source>
        <dbReference type="PIRSR" id="PIRSR006615-2"/>
    </source>
</evidence>
<protein>
    <recommendedName>
        <fullName evidence="1">Metal-dependent carboxypeptidase</fullName>
        <ecNumber evidence="1">3.4.17.19</ecNumber>
    </recommendedName>
</protein>
<dbReference type="Pfam" id="PF02074">
    <property type="entry name" value="Peptidase_M32"/>
    <property type="match status" value="1"/>
</dbReference>
<feature type="binding site" evidence="2">
    <location>
        <position position="266"/>
    </location>
    <ligand>
        <name>Zn(2+)</name>
        <dbReference type="ChEBI" id="CHEBI:29105"/>
        <note>catalytic</note>
    </ligand>
</feature>
<dbReference type="RefSeq" id="WP_087186887.1">
    <property type="nucleotide sequence ID" value="NZ_NFHO01000011.1"/>
</dbReference>
<dbReference type="CDD" id="cd06460">
    <property type="entry name" value="M32_Taq"/>
    <property type="match status" value="1"/>
</dbReference>
<keyword evidence="1" id="KW-0378">Hydrolase</keyword>
<feature type="active site" description="Proton donor/acceptor" evidence="3">
    <location>
        <position position="267"/>
    </location>
</feature>
<dbReference type="PRINTS" id="PR00998">
    <property type="entry name" value="CRBOXYPTASET"/>
</dbReference>
<feature type="binding site" evidence="2">
    <location>
        <position position="296"/>
    </location>
    <ligand>
        <name>Zn(2+)</name>
        <dbReference type="ChEBI" id="CHEBI:29105"/>
        <note>catalytic</note>
    </ligand>
</feature>
<keyword evidence="1 4" id="KW-0121">Carboxypeptidase</keyword>
<reference evidence="5" key="1">
    <citation type="submission" date="2017-04" db="EMBL/GenBank/DDBJ databases">
        <title>Function of individual gut microbiota members based on whole genome sequencing of pure cultures obtained from chicken caecum.</title>
        <authorList>
            <person name="Medvecky M."/>
            <person name="Cejkova D."/>
            <person name="Polansky O."/>
            <person name="Karasova D."/>
            <person name="Kubasova T."/>
            <person name="Cizek A."/>
            <person name="Rychlik I."/>
        </authorList>
    </citation>
    <scope>NUCLEOTIDE SEQUENCE [LARGE SCALE GENOMIC DNA]</scope>
    <source>
        <strain evidence="5">An70</strain>
    </source>
</reference>
<comment type="function">
    <text evidence="1">Broad specificity carboxypetidase that releases amino acids sequentially from the C-terminus, including neutral, aromatic, polar and basic residues.</text>
</comment>
<keyword evidence="5" id="KW-1185">Reference proteome</keyword>
<gene>
    <name evidence="4" type="ORF">B5G21_08915</name>
</gene>
<keyword evidence="1" id="KW-0482">Metalloprotease</keyword>
<accession>A0A1Y3TZ71</accession>
<dbReference type="Proteomes" id="UP000196560">
    <property type="component" value="Unassembled WGS sequence"/>
</dbReference>
<feature type="binding site" evidence="2">
    <location>
        <position position="270"/>
    </location>
    <ligand>
        <name>Zn(2+)</name>
        <dbReference type="ChEBI" id="CHEBI:29105"/>
        <note>catalytic</note>
    </ligand>
</feature>
<dbReference type="AlphaFoldDB" id="A0A1Y3TZ71"/>
<evidence type="ECO:0000313" key="5">
    <source>
        <dbReference type="Proteomes" id="UP000196560"/>
    </source>
</evidence>
<comment type="cofactor">
    <cofactor evidence="2">
        <name>Zn(2+)</name>
        <dbReference type="ChEBI" id="CHEBI:29105"/>
    </cofactor>
    <text evidence="2">Binds 1 zinc ion per subunit.</text>
</comment>
<dbReference type="Gene3D" id="1.10.1370.30">
    <property type="match status" value="1"/>
</dbReference>
<evidence type="ECO:0000256" key="1">
    <source>
        <dbReference type="PIRNR" id="PIRNR006615"/>
    </source>
</evidence>
<dbReference type="InterPro" id="IPR001333">
    <property type="entry name" value="Peptidase_M32_Taq"/>
</dbReference>
<keyword evidence="2" id="KW-0862">Zinc</keyword>
<dbReference type="GO" id="GO:0006508">
    <property type="term" value="P:proteolysis"/>
    <property type="evidence" value="ECO:0007669"/>
    <property type="project" value="UniProtKB-UniRule"/>
</dbReference>
<evidence type="ECO:0000256" key="2">
    <source>
        <dbReference type="PIRSR" id="PIRSR006615-1"/>
    </source>
</evidence>
<dbReference type="PROSITE" id="PS52034">
    <property type="entry name" value="PEPTIDASE_M32"/>
    <property type="match status" value="1"/>
</dbReference>
<comment type="similarity">
    <text evidence="1">Belongs to the peptidase M32 family.</text>
</comment>
<comment type="caution">
    <text evidence="4">The sequence shown here is derived from an EMBL/GenBank/DDBJ whole genome shotgun (WGS) entry which is preliminary data.</text>
</comment>
<comment type="catalytic activity">
    <reaction evidence="1">
        <text>Release of a C-terminal amino acid with broad specificity, except for -Pro.</text>
        <dbReference type="EC" id="3.4.17.19"/>
    </reaction>
</comment>
<organism evidence="4 5">
    <name type="scientific">Enorma massiliensis</name>
    <dbReference type="NCBI Taxonomy" id="1472761"/>
    <lineage>
        <taxon>Bacteria</taxon>
        <taxon>Bacillati</taxon>
        <taxon>Actinomycetota</taxon>
        <taxon>Coriobacteriia</taxon>
        <taxon>Coriobacteriales</taxon>
        <taxon>Coriobacteriaceae</taxon>
        <taxon>Enorma</taxon>
    </lineage>
</organism>
<dbReference type="GO" id="GO:0046872">
    <property type="term" value="F:metal ion binding"/>
    <property type="evidence" value="ECO:0007669"/>
    <property type="project" value="UniProtKB-KW"/>
</dbReference>
<proteinExistence type="inferred from homology"/>
<evidence type="ECO:0000313" key="4">
    <source>
        <dbReference type="EMBL" id="OUN41751.1"/>
    </source>
</evidence>
<keyword evidence="1 2" id="KW-0479">Metal-binding</keyword>
<keyword evidence="1" id="KW-0645">Protease</keyword>
<dbReference type="EC" id="3.4.17.19" evidence="1"/>
<dbReference type="SUPFAM" id="SSF55486">
    <property type="entry name" value="Metalloproteases ('zincins'), catalytic domain"/>
    <property type="match status" value="1"/>
</dbReference>
<dbReference type="PANTHER" id="PTHR34217">
    <property type="entry name" value="METAL-DEPENDENT CARBOXYPEPTIDASE"/>
    <property type="match status" value="1"/>
</dbReference>
<dbReference type="PANTHER" id="PTHR34217:SF1">
    <property type="entry name" value="CARBOXYPEPTIDASE 1"/>
    <property type="match status" value="1"/>
</dbReference>
<dbReference type="eggNOG" id="COG2317">
    <property type="taxonomic scope" value="Bacteria"/>
</dbReference>